<sequence>MSSSTAVKLASGLGAAGAIGGGIALHKSGAFETKVTLKEVVEKDKWTLLTSSNTEQINKILTAYKKNADPKPSLLFEDFSGNEENASQRLLEECQKSSSKPFDDSNKDTLLKQIKKWCVIPKTVEQRLKDSNLKAIDTTAPTNPTTEKQEWVTQGSKHKEGASKISGVTTTGNDQELAKALREGCKGKNAVNSYDEDFETALNLSTLWCSTKIDNVNSN</sequence>
<name>E8ZJN2_MYCHL</name>
<gene>
    <name evidence="2" type="ORF">HF1_13450</name>
</gene>
<proteinExistence type="predicted"/>
<protein>
    <submittedName>
        <fullName evidence="2">Uncharacterized protein</fullName>
    </submittedName>
</protein>
<dbReference type="KEGG" id="mha:HF1_13450"/>
<evidence type="ECO:0000313" key="3">
    <source>
        <dbReference type="Proteomes" id="UP000008637"/>
    </source>
</evidence>
<keyword evidence="3" id="KW-1185">Reference proteome</keyword>
<dbReference type="AlphaFoldDB" id="E8ZJN2"/>
<reference evidence="2 3" key="1">
    <citation type="journal article" date="2011" name="J. Bacteriol.">
        <title>Complete genome sequence of Mycoplasma haemofelis, a hemotropic mycoplasma.</title>
        <authorList>
            <person name="Barker E.N."/>
            <person name="Helps C.R."/>
            <person name="Peters I.R."/>
            <person name="Darby A.C."/>
            <person name="Radford A.D."/>
            <person name="Tasker S."/>
        </authorList>
    </citation>
    <scope>NUCLEOTIDE SEQUENCE [LARGE SCALE GENOMIC DNA]</scope>
    <source>
        <strain evidence="2 3">Langford 1</strain>
    </source>
</reference>
<dbReference type="OrthoDB" id="9180733at2"/>
<dbReference type="Proteomes" id="UP000008637">
    <property type="component" value="Chromosome"/>
</dbReference>
<accession>E8ZJN2</accession>
<organism evidence="2 3">
    <name type="scientific">Mycoplasma haemofelis (strain Langford 1)</name>
    <name type="common">Haemobartonella felis</name>
    <dbReference type="NCBI Taxonomy" id="941640"/>
    <lineage>
        <taxon>Bacteria</taxon>
        <taxon>Bacillati</taxon>
        <taxon>Mycoplasmatota</taxon>
        <taxon>Mollicutes</taxon>
        <taxon>Mycoplasmataceae</taxon>
        <taxon>Mycoplasma</taxon>
    </lineage>
</organism>
<dbReference type="HOGENOM" id="CLU_098620_3_0_14"/>
<feature type="region of interest" description="Disordered" evidence="1">
    <location>
        <begin position="136"/>
        <end position="169"/>
    </location>
</feature>
<feature type="compositionally biased region" description="Polar residues" evidence="1">
    <location>
        <begin position="139"/>
        <end position="155"/>
    </location>
</feature>
<evidence type="ECO:0000256" key="1">
    <source>
        <dbReference type="SAM" id="MobiDB-lite"/>
    </source>
</evidence>
<dbReference type="EMBL" id="FR773153">
    <property type="protein sequence ID" value="CBY93353.1"/>
    <property type="molecule type" value="Genomic_DNA"/>
</dbReference>
<evidence type="ECO:0000313" key="2">
    <source>
        <dbReference type="EMBL" id="CBY93353.1"/>
    </source>
</evidence>